<dbReference type="Proteomes" id="UP000717585">
    <property type="component" value="Unassembled WGS sequence"/>
</dbReference>
<dbReference type="AlphaFoldDB" id="A0A8J6AZH1"/>
<accession>A0A8J6AZH1</accession>
<proteinExistence type="predicted"/>
<dbReference type="EMBL" id="JAHDYR010000012">
    <property type="protein sequence ID" value="KAG9395175.1"/>
    <property type="molecule type" value="Genomic_DNA"/>
</dbReference>
<reference evidence="1" key="1">
    <citation type="submission" date="2021-05" db="EMBL/GenBank/DDBJ databases">
        <title>A free-living protist that lacks canonical eukaryotic 1 DNA replication and segregation systems.</title>
        <authorList>
            <person name="Salas-Leiva D.E."/>
            <person name="Tromer E.C."/>
            <person name="Curtis B.A."/>
            <person name="Jerlstrom-Hultqvist J."/>
            <person name="Kolisko M."/>
            <person name="Yi Z."/>
            <person name="Salas-Leiva J.S."/>
            <person name="Gallot-Lavallee L."/>
            <person name="Kops G.J.P.L."/>
            <person name="Archibald J.M."/>
            <person name="Simpson A.G.B."/>
            <person name="Roger A.J."/>
        </authorList>
    </citation>
    <scope>NUCLEOTIDE SEQUENCE</scope>
    <source>
        <strain evidence="1">BICM</strain>
    </source>
</reference>
<protein>
    <submittedName>
        <fullName evidence="1">Uncharacterized protein</fullName>
    </submittedName>
</protein>
<comment type="caution">
    <text evidence="1">The sequence shown here is derived from an EMBL/GenBank/DDBJ whole genome shotgun (WGS) entry which is preliminary data.</text>
</comment>
<gene>
    <name evidence="1" type="ORF">J8273_0395</name>
</gene>
<keyword evidence="2" id="KW-1185">Reference proteome</keyword>
<name>A0A8J6AZH1_9EUKA</name>
<sequence>MIHNAINFISGASAAGTIELTVAKASQYSKLPTKDRKIATMLDLYRRSMRTMPINMIGGGSFFTAWEMGHPALGVVTGMNSFLADLIVGGFSNVVSSTLVRPVGVLVTSGPKALRKAPATSIYAGFFDQLKWSVPASGVNQASFACSMKTLYGLGLAQGGGYLPSMACSGLISATVTHATVGTARQFAQYVAHTRAVKVPGDAVKLWELWRQWLCDADERAEWVSDWKREAATVATGGFTYGLVRSSLRGALGMRR</sequence>
<evidence type="ECO:0000313" key="1">
    <source>
        <dbReference type="EMBL" id="KAG9395175.1"/>
    </source>
</evidence>
<organism evidence="1 2">
    <name type="scientific">Carpediemonas membranifera</name>
    <dbReference type="NCBI Taxonomy" id="201153"/>
    <lineage>
        <taxon>Eukaryota</taxon>
        <taxon>Metamonada</taxon>
        <taxon>Carpediemonas-like organisms</taxon>
        <taxon>Carpediemonas</taxon>
    </lineage>
</organism>
<evidence type="ECO:0000313" key="2">
    <source>
        <dbReference type="Proteomes" id="UP000717585"/>
    </source>
</evidence>